<gene>
    <name evidence="1" type="ORF">NAPIS_ORF02148</name>
</gene>
<keyword evidence="2" id="KW-1185">Reference proteome</keyword>
<protein>
    <submittedName>
        <fullName evidence="1">Ubiquitin fusion-degradation protein</fullName>
    </submittedName>
</protein>
<dbReference type="AlphaFoldDB" id="T0MGT3"/>
<proteinExistence type="predicted"/>
<organism evidence="1 2">
    <name type="scientific">Vairimorpha apis BRL 01</name>
    <dbReference type="NCBI Taxonomy" id="1037528"/>
    <lineage>
        <taxon>Eukaryota</taxon>
        <taxon>Fungi</taxon>
        <taxon>Fungi incertae sedis</taxon>
        <taxon>Microsporidia</taxon>
        <taxon>Nosematidae</taxon>
        <taxon>Vairimorpha</taxon>
    </lineage>
</organism>
<dbReference type="Proteomes" id="UP000053780">
    <property type="component" value="Unassembled WGS sequence"/>
</dbReference>
<dbReference type="HOGENOM" id="CLU_980372_0_0_1"/>
<accession>T0MGT3</accession>
<dbReference type="EMBL" id="KE647312">
    <property type="protein sequence ID" value="EQB60255.1"/>
    <property type="molecule type" value="Genomic_DNA"/>
</dbReference>
<evidence type="ECO:0000313" key="2">
    <source>
        <dbReference type="Proteomes" id="UP000053780"/>
    </source>
</evidence>
<name>T0MGT3_9MICR</name>
<dbReference type="OrthoDB" id="2190258at2759"/>
<evidence type="ECO:0000313" key="1">
    <source>
        <dbReference type="EMBL" id="EQB60255.1"/>
    </source>
</evidence>
<sequence length="284" mass="34302">MKIFSNFLNLFQDFEKIFNLIEFYKNHDSLKLLVKSFCEKLIILIESFMKIEFICDYDNENMFFYNNKDLKLLIVILNSISYISESLNELDRSIDYNYKINLDSFIFKTLRNIESLYTFKLELYVRNILHKFNFEHNKVSKNLISIFEKNIFYFDIEDLFDDVKMNLMETIVIQILSRIYLLDFDEITAENMIYEVAAVKNYLKKRYQSIPSFNVLESYLKIFICSTENKEIFIENFYVLSNEIFSFEQIIWSLKDKDNVCDLLDVYLKRKSLKNENLELKNAD</sequence>
<dbReference type="VEuPathDB" id="MicrosporidiaDB:NAPIS_ORF02148"/>
<reference evidence="1 2" key="1">
    <citation type="journal article" date="2013" name="BMC Genomics">
        <title>Genome sequencing and comparative genomics of honey bee microsporidia, Nosema apis reveal novel insights into host-parasite interactions.</title>
        <authorList>
            <person name="Chen Yp."/>
            <person name="Pettis J.S."/>
            <person name="Zhao Y."/>
            <person name="Liu X."/>
            <person name="Tallon L.J."/>
            <person name="Sadzewicz L.D."/>
            <person name="Li R."/>
            <person name="Zheng H."/>
            <person name="Huang S."/>
            <person name="Zhang X."/>
            <person name="Hamilton M.C."/>
            <person name="Pernal S.F."/>
            <person name="Melathopoulos A.P."/>
            <person name="Yan X."/>
            <person name="Evans J.D."/>
        </authorList>
    </citation>
    <scope>NUCLEOTIDE SEQUENCE [LARGE SCALE GENOMIC DNA]</scope>
    <source>
        <strain evidence="1 2">BRL 01</strain>
    </source>
</reference>